<evidence type="ECO:0000256" key="2">
    <source>
        <dbReference type="ARBA" id="ARBA00023002"/>
    </source>
</evidence>
<evidence type="ECO:0000313" key="5">
    <source>
        <dbReference type="Proteomes" id="UP000585507"/>
    </source>
</evidence>
<organism evidence="4 5">
    <name type="scientific">Rhizobium giardinii</name>
    <dbReference type="NCBI Taxonomy" id="56731"/>
    <lineage>
        <taxon>Bacteria</taxon>
        <taxon>Pseudomonadati</taxon>
        <taxon>Pseudomonadota</taxon>
        <taxon>Alphaproteobacteria</taxon>
        <taxon>Hyphomicrobiales</taxon>
        <taxon>Rhizobiaceae</taxon>
        <taxon>Rhizobium/Agrobacterium group</taxon>
        <taxon>Rhizobium</taxon>
    </lineage>
</organism>
<keyword evidence="2 4" id="KW-0560">Oxidoreductase</keyword>
<protein>
    <submittedName>
        <fullName evidence="4">(2R)-3-sulfolactate dehydrogenase (NADP+)</fullName>
        <ecNumber evidence="4">1.1.1.338</ecNumber>
    </submittedName>
</protein>
<dbReference type="Gene3D" id="3.30.1370.60">
    <property type="entry name" value="Hypothetical oxidoreductase yiak, domain 2"/>
    <property type="match status" value="1"/>
</dbReference>
<dbReference type="RefSeq" id="WP_018326876.1">
    <property type="nucleotide sequence ID" value="NZ_JACHBK010000002.1"/>
</dbReference>
<accession>A0A7W8U7T0</accession>
<evidence type="ECO:0000313" key="4">
    <source>
        <dbReference type="EMBL" id="MBB5534313.1"/>
    </source>
</evidence>
<feature type="signal peptide" evidence="3">
    <location>
        <begin position="1"/>
        <end position="31"/>
    </location>
</feature>
<evidence type="ECO:0000256" key="1">
    <source>
        <dbReference type="ARBA" id="ARBA00006056"/>
    </source>
</evidence>
<dbReference type="PANTHER" id="PTHR11091:SF0">
    <property type="entry name" value="MALATE DEHYDROGENASE"/>
    <property type="match status" value="1"/>
</dbReference>
<dbReference type="InterPro" id="IPR043143">
    <property type="entry name" value="Mal/L-sulf/L-lact_DH-like_NADP"/>
</dbReference>
<dbReference type="Pfam" id="PF02615">
    <property type="entry name" value="Ldh_2"/>
    <property type="match status" value="1"/>
</dbReference>
<dbReference type="GO" id="GO:0016491">
    <property type="term" value="F:oxidoreductase activity"/>
    <property type="evidence" value="ECO:0007669"/>
    <property type="project" value="UniProtKB-KW"/>
</dbReference>
<reference evidence="4 5" key="1">
    <citation type="submission" date="2020-08" db="EMBL/GenBank/DDBJ databases">
        <title>Genomic Encyclopedia of Type Strains, Phase IV (KMG-V): Genome sequencing to study the core and pangenomes of soil and plant-associated prokaryotes.</title>
        <authorList>
            <person name="Whitman W."/>
        </authorList>
    </citation>
    <scope>NUCLEOTIDE SEQUENCE [LARGE SCALE GENOMIC DNA]</scope>
    <source>
        <strain evidence="4 5">SEMIA 4084</strain>
    </source>
</reference>
<comment type="similarity">
    <text evidence="1">Belongs to the LDH2/MDH2 oxidoreductase family.</text>
</comment>
<dbReference type="SUPFAM" id="SSF89733">
    <property type="entry name" value="L-sulfolactate dehydrogenase-like"/>
    <property type="match status" value="1"/>
</dbReference>
<comment type="caution">
    <text evidence="4">The sequence shown here is derived from an EMBL/GenBank/DDBJ whole genome shotgun (WGS) entry which is preliminary data.</text>
</comment>
<proteinExistence type="inferred from homology"/>
<dbReference type="AlphaFoldDB" id="A0A7W8U7T0"/>
<evidence type="ECO:0000256" key="3">
    <source>
        <dbReference type="SAM" id="SignalP"/>
    </source>
</evidence>
<dbReference type="InterPro" id="IPR043144">
    <property type="entry name" value="Mal/L-sulf/L-lact_DH-like_ah"/>
</dbReference>
<dbReference type="PANTHER" id="PTHR11091">
    <property type="entry name" value="OXIDOREDUCTASE-RELATED"/>
    <property type="match status" value="1"/>
</dbReference>
<dbReference type="InterPro" id="IPR003767">
    <property type="entry name" value="Malate/L-lactate_DH-like"/>
</dbReference>
<dbReference type="Proteomes" id="UP000585507">
    <property type="component" value="Unassembled WGS sequence"/>
</dbReference>
<keyword evidence="5" id="KW-1185">Reference proteome</keyword>
<dbReference type="InterPro" id="IPR036111">
    <property type="entry name" value="Mal/L-sulfo/L-lacto_DH-like_sf"/>
</dbReference>
<gene>
    <name evidence="4" type="ORF">GGD55_000984</name>
</gene>
<dbReference type="EC" id="1.1.1.338" evidence="4"/>
<name>A0A7W8U7T0_9HYPH</name>
<keyword evidence="3" id="KW-0732">Signal</keyword>
<dbReference type="Gene3D" id="1.10.1530.10">
    <property type="match status" value="1"/>
</dbReference>
<feature type="chain" id="PRO_5031307506" evidence="3">
    <location>
        <begin position="32"/>
        <end position="337"/>
    </location>
</feature>
<sequence>MSEKWISFSFAHAREFAVAALLGAGASPAMAASLARATVDADARSPTAVGFSHLVDYLDSLVAGRINNKAEPKRTDPALALIRVDADGGIAQLGFDLAFDDLTDKARTYGIALFAQFNSFTSGELGDYVYRLAQQGLVGLAATNGPALIAGSGSAKPVYCTNPLAFAAPRRNGAPLLIDQSSSATAFARIREAAARGEPIPAGWAVDATGHPTTDAKEAMRGAMLAFGGARGANIALMVEVLAAGLSGANWSLDAPDFMSGDRTPGSGLTVIAIAPALLDGGFEDRLAAQLQRLSGGYGVHIPGVSKFEALNRARGDGIRLPSALVSRISAFARRRD</sequence>
<dbReference type="EMBL" id="JACHBK010000002">
    <property type="protein sequence ID" value="MBB5534313.1"/>
    <property type="molecule type" value="Genomic_DNA"/>
</dbReference>